<feature type="region of interest" description="Disordered" evidence="1">
    <location>
        <begin position="108"/>
        <end position="155"/>
    </location>
</feature>
<organism evidence="2 3">
    <name type="scientific">Thalassiosira oceanica</name>
    <name type="common">Marine diatom</name>
    <dbReference type="NCBI Taxonomy" id="159749"/>
    <lineage>
        <taxon>Eukaryota</taxon>
        <taxon>Sar</taxon>
        <taxon>Stramenopiles</taxon>
        <taxon>Ochrophyta</taxon>
        <taxon>Bacillariophyta</taxon>
        <taxon>Coscinodiscophyceae</taxon>
        <taxon>Thalassiosirophycidae</taxon>
        <taxon>Thalassiosirales</taxon>
        <taxon>Thalassiosiraceae</taxon>
        <taxon>Thalassiosira</taxon>
    </lineage>
</organism>
<feature type="compositionally biased region" description="Basic residues" evidence="1">
    <location>
        <begin position="124"/>
        <end position="147"/>
    </location>
</feature>
<protein>
    <submittedName>
        <fullName evidence="2">Uncharacterized protein</fullName>
    </submittedName>
</protein>
<evidence type="ECO:0000256" key="1">
    <source>
        <dbReference type="SAM" id="MobiDB-lite"/>
    </source>
</evidence>
<dbReference type="AlphaFoldDB" id="K0T1R5"/>
<evidence type="ECO:0000313" key="3">
    <source>
        <dbReference type="Proteomes" id="UP000266841"/>
    </source>
</evidence>
<sequence>MSEAALKQLLWDLQYVHSKGWGSKPVLIMEQISGIDANSCWLWDNHKCDDGYQKKFFSQNYYFGDGSCLMIADDNEVYFWNADPNTNPNGSQGAQNDRKYCCEKNGNWDPGCWGGVGAAEPTTKKKKGRKKSKGSKKKKGRKKSKGSKNKDNIFD</sequence>
<name>K0T1R5_THAOC</name>
<gene>
    <name evidence="2" type="ORF">THAOC_07483</name>
</gene>
<dbReference type="Proteomes" id="UP000266841">
    <property type="component" value="Unassembled WGS sequence"/>
</dbReference>
<proteinExistence type="predicted"/>
<dbReference type="EMBL" id="AGNL01007635">
    <property type="protein sequence ID" value="EJK71109.1"/>
    <property type="molecule type" value="Genomic_DNA"/>
</dbReference>
<evidence type="ECO:0000313" key="2">
    <source>
        <dbReference type="EMBL" id="EJK71109.1"/>
    </source>
</evidence>
<accession>K0T1R5</accession>
<comment type="caution">
    <text evidence="2">The sequence shown here is derived from an EMBL/GenBank/DDBJ whole genome shotgun (WGS) entry which is preliminary data.</text>
</comment>
<reference evidence="2 3" key="1">
    <citation type="journal article" date="2012" name="Genome Biol.">
        <title>Genome and low-iron response of an oceanic diatom adapted to chronic iron limitation.</title>
        <authorList>
            <person name="Lommer M."/>
            <person name="Specht M."/>
            <person name="Roy A.S."/>
            <person name="Kraemer L."/>
            <person name="Andreson R."/>
            <person name="Gutowska M.A."/>
            <person name="Wolf J."/>
            <person name="Bergner S.V."/>
            <person name="Schilhabel M.B."/>
            <person name="Klostermeier U.C."/>
            <person name="Beiko R.G."/>
            <person name="Rosenstiel P."/>
            <person name="Hippler M."/>
            <person name="Laroche J."/>
        </authorList>
    </citation>
    <scope>NUCLEOTIDE SEQUENCE [LARGE SCALE GENOMIC DNA]</scope>
    <source>
        <strain evidence="2 3">CCMP1005</strain>
    </source>
</reference>
<keyword evidence="3" id="KW-1185">Reference proteome</keyword>